<protein>
    <submittedName>
        <fullName evidence="4">Unannotated protein</fullName>
    </submittedName>
</protein>
<dbReference type="InterPro" id="IPR007184">
    <property type="entry name" value="Mannoside_phosphorylase"/>
</dbReference>
<accession>A0A6J7K760</accession>
<dbReference type="PANTHER" id="PTHR34106">
    <property type="entry name" value="GLYCOSIDASE"/>
    <property type="match status" value="1"/>
</dbReference>
<dbReference type="Gene3D" id="2.115.10.20">
    <property type="entry name" value="Glycosyl hydrolase domain, family 43"/>
    <property type="match status" value="1"/>
</dbReference>
<organism evidence="4">
    <name type="scientific">freshwater metagenome</name>
    <dbReference type="NCBI Taxonomy" id="449393"/>
    <lineage>
        <taxon>unclassified sequences</taxon>
        <taxon>metagenomes</taxon>
        <taxon>ecological metagenomes</taxon>
    </lineage>
</organism>
<reference evidence="4" key="1">
    <citation type="submission" date="2020-05" db="EMBL/GenBank/DDBJ databases">
        <authorList>
            <person name="Chiriac C."/>
            <person name="Salcher M."/>
            <person name="Ghai R."/>
            <person name="Kavagutti S V."/>
        </authorList>
    </citation>
    <scope>NUCLEOTIDE SEQUENCE</scope>
</reference>
<dbReference type="Pfam" id="PF04041">
    <property type="entry name" value="Glyco_hydro_130"/>
    <property type="match status" value="1"/>
</dbReference>
<dbReference type="EMBL" id="CAEMXZ010000106">
    <property type="protein sequence ID" value="CAB4324136.1"/>
    <property type="molecule type" value="Genomic_DNA"/>
</dbReference>
<keyword evidence="2" id="KW-0808">Transferase</keyword>
<keyword evidence="1" id="KW-0328">Glycosyltransferase</keyword>
<dbReference type="GO" id="GO:0016757">
    <property type="term" value="F:glycosyltransferase activity"/>
    <property type="evidence" value="ECO:0007669"/>
    <property type="project" value="UniProtKB-KW"/>
</dbReference>
<dbReference type="PANTHER" id="PTHR34106:SF5">
    <property type="entry name" value="GLYCOSIDASE"/>
    <property type="match status" value="1"/>
</dbReference>
<proteinExistence type="predicted"/>
<dbReference type="SUPFAM" id="SSF75005">
    <property type="entry name" value="Arabinanase/levansucrase/invertase"/>
    <property type="match status" value="1"/>
</dbReference>
<evidence type="ECO:0000313" key="4">
    <source>
        <dbReference type="EMBL" id="CAB4950192.1"/>
    </source>
</evidence>
<sequence>MTDDVDIRELFDRYEGNPILTAADFPQMMNAAFNPGAIMFEGETLLLVRLEQRSGLSQLAVATSADGRTNWVIDPDRQLLPETGSFAEYWGIEDPRITQVGDEFLILYTGFSAGGTVICLAVTRDFRTFDRRGVIMSPEDKDAALFPTTFGGRWAMIHRPAPATAELGSHIWLSWSPDMKHWGDAEVLIPARRGGWWDANRVGLGPPPLLTDEGWLICYHGVRNTVSGAIYRLGFALLDRDHPGDVLLRGNEWVFGPSAPYERSGDVSDVVFPCGWILREDGDTIDMYYGAADSTVCLATASLRALLDHLHRHPCTESTDLRHRRRASSMLPPQAS</sequence>
<dbReference type="AlphaFoldDB" id="A0A6J7K760"/>
<evidence type="ECO:0000256" key="2">
    <source>
        <dbReference type="ARBA" id="ARBA00022679"/>
    </source>
</evidence>
<dbReference type="EMBL" id="CAFBNC010000120">
    <property type="protein sequence ID" value="CAB4950192.1"/>
    <property type="molecule type" value="Genomic_DNA"/>
</dbReference>
<dbReference type="CDD" id="cd18615">
    <property type="entry name" value="GH130"/>
    <property type="match status" value="1"/>
</dbReference>
<name>A0A6J7K760_9ZZZZ</name>
<evidence type="ECO:0000256" key="1">
    <source>
        <dbReference type="ARBA" id="ARBA00022676"/>
    </source>
</evidence>
<gene>
    <name evidence="3" type="ORF">UFOPK1392_01900</name>
    <name evidence="4" type="ORF">UFOPK3733_01824</name>
</gene>
<evidence type="ECO:0000313" key="3">
    <source>
        <dbReference type="EMBL" id="CAB4324136.1"/>
    </source>
</evidence>
<dbReference type="PIRSF" id="PIRSF016202">
    <property type="entry name" value="PH1107"/>
    <property type="match status" value="1"/>
</dbReference>
<dbReference type="InterPro" id="IPR023296">
    <property type="entry name" value="Glyco_hydro_beta-prop_sf"/>
</dbReference>